<evidence type="ECO:0000256" key="7">
    <source>
        <dbReference type="PROSITE-ProRule" id="PRU00191"/>
    </source>
</evidence>
<dbReference type="PRINTS" id="PR00401">
    <property type="entry name" value="SH2DOMAIN"/>
</dbReference>
<comment type="pathway">
    <text evidence="1">Protein modification; protein ubiquitination.</text>
</comment>
<evidence type="ECO:0000259" key="10">
    <source>
        <dbReference type="PROSITE" id="PS50225"/>
    </source>
</evidence>
<dbReference type="SMART" id="SM00253">
    <property type="entry name" value="SOCS"/>
    <property type="match status" value="1"/>
</dbReference>
<feature type="domain" description="SH2" evidence="9">
    <location>
        <begin position="66"/>
        <end position="184"/>
    </location>
</feature>
<proteinExistence type="predicted"/>
<dbReference type="CDD" id="cd10718">
    <property type="entry name" value="SH2_CIS"/>
    <property type="match status" value="1"/>
</dbReference>
<dbReference type="Ensembl" id="ENSPKIT00000014386.1">
    <property type="protein sequence ID" value="ENSPKIP00000033496.1"/>
    <property type="gene ID" value="ENSPKIG00000013193.1"/>
</dbReference>
<dbReference type="InterPro" id="IPR001496">
    <property type="entry name" value="SOCS_box"/>
</dbReference>
<dbReference type="FunFam" id="3.30.505.10:FF:000042">
    <property type="entry name" value="Cytokine-inducible SH2-containing protein b"/>
    <property type="match status" value="1"/>
</dbReference>
<dbReference type="SUPFAM" id="SSF158235">
    <property type="entry name" value="SOCS box-like"/>
    <property type="match status" value="1"/>
</dbReference>
<dbReference type="SUPFAM" id="SSF55550">
    <property type="entry name" value="SH2 domain"/>
    <property type="match status" value="1"/>
</dbReference>
<dbReference type="UniPathway" id="UPA00143"/>
<dbReference type="Proteomes" id="UP000261540">
    <property type="component" value="Unplaced"/>
</dbReference>
<evidence type="ECO:0000256" key="1">
    <source>
        <dbReference type="ARBA" id="ARBA00004906"/>
    </source>
</evidence>
<organism evidence="11 12">
    <name type="scientific">Paramormyrops kingsleyae</name>
    <dbReference type="NCBI Taxonomy" id="1676925"/>
    <lineage>
        <taxon>Eukaryota</taxon>
        <taxon>Metazoa</taxon>
        <taxon>Chordata</taxon>
        <taxon>Craniata</taxon>
        <taxon>Vertebrata</taxon>
        <taxon>Euteleostomi</taxon>
        <taxon>Actinopterygii</taxon>
        <taxon>Neopterygii</taxon>
        <taxon>Teleostei</taxon>
        <taxon>Osteoglossocephala</taxon>
        <taxon>Osteoglossomorpha</taxon>
        <taxon>Osteoglossiformes</taxon>
        <taxon>Mormyridae</taxon>
        <taxon>Paramormyrops</taxon>
    </lineage>
</organism>
<reference evidence="11" key="1">
    <citation type="submission" date="2025-08" db="UniProtKB">
        <authorList>
            <consortium name="Ensembl"/>
        </authorList>
    </citation>
    <scope>IDENTIFICATION</scope>
</reference>
<dbReference type="PANTHER" id="PTHR10155">
    <property type="entry name" value="PHOSPHATIDYLINOSITOL 3-KINASE REGULATORY SUBUNIT"/>
    <property type="match status" value="1"/>
</dbReference>
<dbReference type="OrthoDB" id="10063348at2759"/>
<evidence type="ECO:0000256" key="4">
    <source>
        <dbReference type="ARBA" id="ARBA00022700"/>
    </source>
</evidence>
<dbReference type="GO" id="GO:0016567">
    <property type="term" value="P:protein ubiquitination"/>
    <property type="evidence" value="ECO:0007669"/>
    <property type="project" value="UniProtKB-UniPathway"/>
</dbReference>
<feature type="domain" description="SOCS box" evidence="10">
    <location>
        <begin position="179"/>
        <end position="226"/>
    </location>
</feature>
<dbReference type="PROSITE" id="PS50001">
    <property type="entry name" value="SH2"/>
    <property type="match status" value="1"/>
</dbReference>
<dbReference type="GO" id="GO:0046935">
    <property type="term" value="F:1-phosphatidylinositol-3-kinase regulator activity"/>
    <property type="evidence" value="ECO:0007669"/>
    <property type="project" value="TreeGrafter"/>
</dbReference>
<dbReference type="InterPro" id="IPR000980">
    <property type="entry name" value="SH2"/>
</dbReference>
<keyword evidence="3" id="KW-0341">Growth regulation</keyword>
<dbReference type="Gene3D" id="3.30.505.10">
    <property type="entry name" value="SH2 domain"/>
    <property type="match status" value="1"/>
</dbReference>
<keyword evidence="4" id="KW-0734">Signal transduction inhibitor</keyword>
<dbReference type="GO" id="GO:0035556">
    <property type="term" value="P:intracellular signal transduction"/>
    <property type="evidence" value="ECO:0007669"/>
    <property type="project" value="InterPro"/>
</dbReference>
<dbReference type="InterPro" id="IPR035887">
    <property type="entry name" value="CIS_SH2"/>
</dbReference>
<evidence type="ECO:0000313" key="11">
    <source>
        <dbReference type="Ensembl" id="ENSPKIP00000033496.1"/>
    </source>
</evidence>
<dbReference type="GO" id="GO:0005942">
    <property type="term" value="C:phosphatidylinositol 3-kinase complex"/>
    <property type="evidence" value="ECO:0007669"/>
    <property type="project" value="TreeGrafter"/>
</dbReference>
<evidence type="ECO:0000313" key="12">
    <source>
        <dbReference type="Proteomes" id="UP000261540"/>
    </source>
</evidence>
<dbReference type="Pfam" id="PF00017">
    <property type="entry name" value="SH2"/>
    <property type="match status" value="1"/>
</dbReference>
<feature type="region of interest" description="Disordered" evidence="8">
    <location>
        <begin position="151"/>
        <end position="172"/>
    </location>
</feature>
<accession>A0A3B3STP3</accession>
<dbReference type="InterPro" id="IPR036036">
    <property type="entry name" value="SOCS_box-like_dom_sf"/>
</dbReference>
<evidence type="ECO:0000256" key="2">
    <source>
        <dbReference type="ARBA" id="ARBA00021548"/>
    </source>
</evidence>
<dbReference type="GO" id="GO:0009968">
    <property type="term" value="P:negative regulation of signal transduction"/>
    <property type="evidence" value="ECO:0007669"/>
    <property type="project" value="UniProtKB-KW"/>
</dbReference>
<dbReference type="GO" id="GO:0046854">
    <property type="term" value="P:phosphatidylinositol phosphate biosynthetic process"/>
    <property type="evidence" value="ECO:0007669"/>
    <property type="project" value="TreeGrafter"/>
</dbReference>
<dbReference type="SMART" id="SM00252">
    <property type="entry name" value="SH2"/>
    <property type="match status" value="1"/>
</dbReference>
<sequence>MILCVQGHRTLLPAPVNNVPTLTMRAESHHGFHSPASLHCATQLWDQAKDLISIAQTLQYLNASGWYWGPISAGEARTMLQDTQEGTFLVRDSSHPQYRLTLSVKTGRGPTNVRIEYSEGQFRLDSSKLAKPRLQAFPDVPSLVQHYVKSNRTEEDSQGHTPSPTPPLPTPKENALLLKLVKPLLRSPCPSLQHLTRLAINRLTPCPDQLPLPRPLLLYLKDYPFQL</sequence>
<dbReference type="SMART" id="SM00969">
    <property type="entry name" value="SOCS_box"/>
    <property type="match status" value="1"/>
</dbReference>
<name>A0A3B3STP3_9TELE</name>
<evidence type="ECO:0000256" key="5">
    <source>
        <dbReference type="ARBA" id="ARBA00022786"/>
    </source>
</evidence>
<protein>
    <recommendedName>
        <fullName evidence="2">Cytokine-inducible SH2-containing protein</fullName>
    </recommendedName>
</protein>
<dbReference type="Gene3D" id="1.10.750.20">
    <property type="entry name" value="SOCS box"/>
    <property type="match status" value="1"/>
</dbReference>
<dbReference type="PROSITE" id="PS50225">
    <property type="entry name" value="SOCS"/>
    <property type="match status" value="1"/>
</dbReference>
<evidence type="ECO:0000256" key="3">
    <source>
        <dbReference type="ARBA" id="ARBA00022604"/>
    </source>
</evidence>
<reference evidence="11" key="2">
    <citation type="submission" date="2025-09" db="UniProtKB">
        <authorList>
            <consortium name="Ensembl"/>
        </authorList>
    </citation>
    <scope>IDENTIFICATION</scope>
</reference>
<dbReference type="GeneTree" id="ENSGT00940000157392"/>
<dbReference type="AlphaFoldDB" id="A0A3B3STP3"/>
<evidence type="ECO:0000256" key="6">
    <source>
        <dbReference type="ARBA" id="ARBA00022999"/>
    </source>
</evidence>
<evidence type="ECO:0000256" key="8">
    <source>
        <dbReference type="SAM" id="MobiDB-lite"/>
    </source>
</evidence>
<keyword evidence="6 7" id="KW-0727">SH2 domain</keyword>
<dbReference type="PANTHER" id="PTHR10155:SF9">
    <property type="entry name" value="CYTOKINE-INDUCIBLE SH2-CONTAINING PROTEIN"/>
    <property type="match status" value="1"/>
</dbReference>
<keyword evidence="12" id="KW-1185">Reference proteome</keyword>
<dbReference type="InterPro" id="IPR036860">
    <property type="entry name" value="SH2_dom_sf"/>
</dbReference>
<evidence type="ECO:0000259" key="9">
    <source>
        <dbReference type="PROSITE" id="PS50001"/>
    </source>
</evidence>
<dbReference type="STRING" id="1676925.ENSPKIP00000033496"/>
<keyword evidence="5" id="KW-0833">Ubl conjugation pathway</keyword>